<feature type="domain" description="YqbQ/XkdQ" evidence="1">
    <location>
        <begin position="24"/>
        <end position="321"/>
    </location>
</feature>
<protein>
    <submittedName>
        <fullName evidence="2">Terminase</fullName>
    </submittedName>
</protein>
<evidence type="ECO:0000313" key="3">
    <source>
        <dbReference type="Proteomes" id="UP000563151"/>
    </source>
</evidence>
<name>A0A923EB44_CLOTT</name>
<gene>
    <name evidence="2" type="ORF">HGG79_09510</name>
</gene>
<dbReference type="Proteomes" id="UP000563151">
    <property type="component" value="Unassembled WGS sequence"/>
</dbReference>
<dbReference type="RefSeq" id="WP_035149178.1">
    <property type="nucleotide sequence ID" value="NZ_JAAZWO010000009.1"/>
</dbReference>
<reference evidence="2 3" key="1">
    <citation type="submission" date="2020-04" db="EMBL/GenBank/DDBJ databases">
        <title>Genomic insights into acetone-butanol-ethanol (ABE) fermentation by sequencing solventogenic clostridia strains.</title>
        <authorList>
            <person name="Brown S."/>
        </authorList>
    </citation>
    <scope>NUCLEOTIDE SEQUENCE [LARGE SCALE GENOMIC DNA]</scope>
    <source>
        <strain evidence="2 3">DJ011</strain>
    </source>
</reference>
<organism evidence="2 3">
    <name type="scientific">Clostridium tetanomorphum</name>
    <dbReference type="NCBI Taxonomy" id="1553"/>
    <lineage>
        <taxon>Bacteria</taxon>
        <taxon>Bacillati</taxon>
        <taxon>Bacillota</taxon>
        <taxon>Clostridia</taxon>
        <taxon>Eubacteriales</taxon>
        <taxon>Clostridiaceae</taxon>
        <taxon>Clostridium</taxon>
    </lineage>
</organism>
<evidence type="ECO:0000313" key="2">
    <source>
        <dbReference type="EMBL" id="MBC2398011.1"/>
    </source>
</evidence>
<accession>A0A923EB44</accession>
<dbReference type="AlphaFoldDB" id="A0A923EB44"/>
<dbReference type="EMBL" id="JAAZWO010000009">
    <property type="protein sequence ID" value="MBC2398011.1"/>
    <property type="molecule type" value="Genomic_DNA"/>
</dbReference>
<dbReference type="Pfam" id="PF24032">
    <property type="entry name" value="YQBQ"/>
    <property type="match status" value="1"/>
</dbReference>
<proteinExistence type="predicted"/>
<dbReference type="Gene3D" id="2.30.300.10">
    <property type="entry name" value="Baseplate protein-like domain - beta roll fold"/>
    <property type="match status" value="1"/>
</dbReference>
<dbReference type="SUPFAM" id="SSF69279">
    <property type="entry name" value="Phage tail proteins"/>
    <property type="match status" value="1"/>
</dbReference>
<dbReference type="Gene3D" id="3.55.50.10">
    <property type="entry name" value="Baseplate protein-like domains"/>
    <property type="match status" value="1"/>
</dbReference>
<keyword evidence="3" id="KW-1185">Reference proteome</keyword>
<dbReference type="InterPro" id="IPR056937">
    <property type="entry name" value="YqbQ/XkdQ"/>
</dbReference>
<comment type="caution">
    <text evidence="2">The sequence shown here is derived from an EMBL/GenBank/DDBJ whole genome shotgun (WGS) entry which is preliminary data.</text>
</comment>
<sequence>MIKIYAEYNKKYITDITPFCKSVSISGDKEQCSRRLDVSLFYSIFDRNHEKTQINPGTKVWVILNGEKIFSGIVFDRSLSSSSQEIQFTAFDYLIYLLQNTVTYNFSKMPASKAVEKIIKDLGIKFNRIPNINIPITRLISDQSAYEAIMQIYTEIYKQNGKKYILVADDTKISVIEKGAVVTDFVIKSTRTDSETNTVLGLEYKDTMSNMVNRVMIYDDNGKFIGKVEDPKLFSYYGILQKTCQKEDGKSPYAMAKTMLHGIDRDISIESIGNWSCRTGYAVNTKIFYLDNLQTNILYIDGDTHTWEVATGKYTMNLTLNYENKMDIKEG</sequence>
<evidence type="ECO:0000259" key="1">
    <source>
        <dbReference type="Pfam" id="PF24032"/>
    </source>
</evidence>